<sequence>MPKCLRVDKSVRKAEDGSHRRRHGNTCRDERKRCVQRTILNSLTSEVFITRYDELTELSGQLAANLKISSSLQSKRRNTKSDVADNIQGQVASKSSEDAAQDNTTHPSQRASTSQVFWDVFNRLEAKHSTAGECNDSAKEERKHDRTTMVSANDNCRTKNIVTNQADTLDNKGKCSRLTRANTRNKTGTHAENKSSAGKENCGEKIIKSNPKKKKNTVVEKPIRKIFTDHIPVPRMLNILRKQPFDGVQYVTGNLRVNPSFYKYAYLRLHNEERDLLIVGISNRNRAFDGDLVVACVNPEKFWHECPDGEIQKTGKIVCILEKVHSRQAVGYLKKKENSLLMFHPRDQRVPLVDILPESVPSLYHDQPELYENTMFFVNIDFWDQIHASGRVLSIVGKSGEINTELNAIILENNLDVSPYRETLLKGLPTSDYTLTEADLKNREDWRHECIFTIDPATAVDIDDALSCKVLDNGNYEIAVHISDVTHYLEFFSPLDTEVLKRATTIYLPHMTSHMLPEELCQVCSLLPGKDKLAFSVIWEITPDGEVLKHRFARTVMRSCCQMSYESAQAMIDDPEKSWPDDFLDIKGDYTASLLSDIVNKLFKLSTQLQNKRFVNGALRLDKPKVEIRIDPTLSQEHGIPIPVNYYVHEKHDSNSLIEEFMLLANMTVAAQLYNKIPKTALLRIHKAPSKHCLKTVHNILQKYGIHLNTETAGALQASIRRYDSENNSVDFMKYVMMTIVNMCSKFMMRAEYICASTVSLPSDLKHYALNVPLYTHFTSPIRRYSDCIVHRLLGATLENKPLPEKWTVKLCSKIAANCNLKKYNAKLAQEQSTEVFFAYMVGLAGGFEAAATVIYVKEDGIEVMLCDTGIKLRVNLKDIESVATLKYTADYVPTITVNWMKPPTVQIISLFSLVHIQVKKINDEFRLKATLLPPPQQ</sequence>
<feature type="region of interest" description="Disordered" evidence="2">
    <location>
        <begin position="71"/>
        <end position="114"/>
    </location>
</feature>
<comment type="similarity">
    <text evidence="1">Belongs to the RNR ribonuclease family.</text>
</comment>
<dbReference type="Gene3D" id="2.40.50.140">
    <property type="entry name" value="Nucleic acid-binding proteins"/>
    <property type="match status" value="1"/>
</dbReference>
<dbReference type="GeneID" id="112454914"/>
<dbReference type="InterPro" id="IPR050180">
    <property type="entry name" value="RNR_Ribonuclease"/>
</dbReference>
<dbReference type="SUPFAM" id="SSF50249">
    <property type="entry name" value="Nucleic acid-binding proteins"/>
    <property type="match status" value="2"/>
</dbReference>
<feature type="region of interest" description="Disordered" evidence="2">
    <location>
        <begin position="183"/>
        <end position="215"/>
    </location>
</feature>
<feature type="domain" description="RNB" evidence="3">
    <location>
        <begin position="443"/>
        <end position="800"/>
    </location>
</feature>
<proteinExistence type="inferred from homology"/>
<dbReference type="Pfam" id="PF17849">
    <property type="entry name" value="OB_Dis3"/>
    <property type="match status" value="1"/>
</dbReference>
<gene>
    <name evidence="5 6" type="primary">LOC112454914</name>
</gene>
<dbReference type="GO" id="GO:0010587">
    <property type="term" value="P:miRNA catabolic process"/>
    <property type="evidence" value="ECO:0007669"/>
    <property type="project" value="TreeGrafter"/>
</dbReference>
<dbReference type="InterPro" id="IPR012340">
    <property type="entry name" value="NA-bd_OB-fold"/>
</dbReference>
<dbReference type="Gene3D" id="2.40.50.690">
    <property type="match status" value="1"/>
</dbReference>
<evidence type="ECO:0000313" key="6">
    <source>
        <dbReference type="RefSeq" id="XP_024872331.1"/>
    </source>
</evidence>
<dbReference type="GO" id="GO:0006402">
    <property type="term" value="P:mRNA catabolic process"/>
    <property type="evidence" value="ECO:0007669"/>
    <property type="project" value="TreeGrafter"/>
</dbReference>
<feature type="region of interest" description="Disordered" evidence="2">
    <location>
        <begin position="1"/>
        <end position="28"/>
    </location>
</feature>
<dbReference type="GO" id="GO:0000175">
    <property type="term" value="F:3'-5'-RNA exonuclease activity"/>
    <property type="evidence" value="ECO:0007669"/>
    <property type="project" value="TreeGrafter"/>
</dbReference>
<dbReference type="PANTHER" id="PTHR23355:SF9">
    <property type="entry name" value="DIS3-LIKE EXONUCLEASE 2"/>
    <property type="match status" value="1"/>
</dbReference>
<dbReference type="RefSeq" id="XP_024872331.1">
    <property type="nucleotide sequence ID" value="XM_025016563.1"/>
</dbReference>
<reference evidence="5 6" key="1">
    <citation type="submission" date="2025-04" db="UniProtKB">
        <authorList>
            <consortium name="RefSeq"/>
        </authorList>
    </citation>
    <scope>IDENTIFICATION</scope>
    <source>
        <tissue evidence="5 6">Whole body</tissue>
    </source>
</reference>
<evidence type="ECO:0000256" key="1">
    <source>
        <dbReference type="RuleBase" id="RU003901"/>
    </source>
</evidence>
<dbReference type="SMART" id="SM00955">
    <property type="entry name" value="RNB"/>
    <property type="match status" value="1"/>
</dbReference>
<keyword evidence="4" id="KW-1185">Reference proteome</keyword>
<feature type="compositionally biased region" description="Polar residues" evidence="2">
    <location>
        <begin position="101"/>
        <end position="114"/>
    </location>
</feature>
<dbReference type="InterPro" id="IPR041505">
    <property type="entry name" value="Dis3_CSD2"/>
</dbReference>
<feature type="region of interest" description="Disordered" evidence="2">
    <location>
        <begin position="129"/>
        <end position="148"/>
    </location>
</feature>
<accession>A0A6J1PR91</accession>
<dbReference type="Gene3D" id="2.40.50.700">
    <property type="match status" value="1"/>
</dbReference>
<evidence type="ECO:0000256" key="2">
    <source>
        <dbReference type="SAM" id="MobiDB-lite"/>
    </source>
</evidence>
<dbReference type="AlphaFoldDB" id="A0A6J1PR91"/>
<dbReference type="OrthoDB" id="372421at2759"/>
<dbReference type="GO" id="GO:0003723">
    <property type="term" value="F:RNA binding"/>
    <property type="evidence" value="ECO:0007669"/>
    <property type="project" value="InterPro"/>
</dbReference>
<dbReference type="InterPro" id="IPR001900">
    <property type="entry name" value="RNase_II/R"/>
</dbReference>
<dbReference type="RefSeq" id="XP_024872322.1">
    <property type="nucleotide sequence ID" value="XM_025016554.1"/>
</dbReference>
<feature type="compositionally biased region" description="Basic and acidic residues" evidence="2">
    <location>
        <begin position="129"/>
        <end position="147"/>
    </location>
</feature>
<dbReference type="Proteomes" id="UP000504618">
    <property type="component" value="Unplaced"/>
</dbReference>
<dbReference type="PROSITE" id="PS01175">
    <property type="entry name" value="RIBONUCLEASE_II"/>
    <property type="match status" value="1"/>
</dbReference>
<feature type="compositionally biased region" description="Polar residues" evidence="2">
    <location>
        <begin position="183"/>
        <end position="198"/>
    </location>
</feature>
<feature type="compositionally biased region" description="Basic and acidic residues" evidence="2">
    <location>
        <begin position="1"/>
        <end position="18"/>
    </location>
</feature>
<evidence type="ECO:0000313" key="4">
    <source>
        <dbReference type="Proteomes" id="UP000504618"/>
    </source>
</evidence>
<organism evidence="4 5">
    <name type="scientific">Temnothorax curvispinosus</name>
    <dbReference type="NCBI Taxonomy" id="300111"/>
    <lineage>
        <taxon>Eukaryota</taxon>
        <taxon>Metazoa</taxon>
        <taxon>Ecdysozoa</taxon>
        <taxon>Arthropoda</taxon>
        <taxon>Hexapoda</taxon>
        <taxon>Insecta</taxon>
        <taxon>Pterygota</taxon>
        <taxon>Neoptera</taxon>
        <taxon>Endopterygota</taxon>
        <taxon>Hymenoptera</taxon>
        <taxon>Apocrita</taxon>
        <taxon>Aculeata</taxon>
        <taxon>Formicoidea</taxon>
        <taxon>Formicidae</taxon>
        <taxon>Myrmicinae</taxon>
        <taxon>Temnothorax</taxon>
    </lineage>
</organism>
<evidence type="ECO:0000313" key="5">
    <source>
        <dbReference type="RefSeq" id="XP_024872322.1"/>
    </source>
</evidence>
<dbReference type="Pfam" id="PF17877">
    <property type="entry name" value="Dis3l2_C_term"/>
    <property type="match status" value="1"/>
</dbReference>
<dbReference type="Pfam" id="PF00773">
    <property type="entry name" value="RNB"/>
    <property type="match status" value="1"/>
</dbReference>
<dbReference type="GO" id="GO:0000932">
    <property type="term" value="C:P-body"/>
    <property type="evidence" value="ECO:0007669"/>
    <property type="project" value="TreeGrafter"/>
</dbReference>
<name>A0A6J1PR91_9HYME</name>
<protein>
    <submittedName>
        <fullName evidence="5 6">DIS3-like exonuclease 2</fullName>
    </submittedName>
</protein>
<dbReference type="PANTHER" id="PTHR23355">
    <property type="entry name" value="RIBONUCLEASE"/>
    <property type="match status" value="1"/>
</dbReference>
<dbReference type="InterPro" id="IPR022966">
    <property type="entry name" value="RNase_II/R_CS"/>
</dbReference>
<evidence type="ECO:0000259" key="3">
    <source>
        <dbReference type="SMART" id="SM00955"/>
    </source>
</evidence>
<dbReference type="InterPro" id="IPR041093">
    <property type="entry name" value="Dis3l2-like_C"/>
</dbReference>